<dbReference type="InterPro" id="IPR019349">
    <property type="entry name" value="Ribosomal_mS35_mit"/>
</dbReference>
<organism evidence="2 3">
    <name type="scientific">Vespula squamosa</name>
    <name type="common">Southern yellow jacket</name>
    <name type="synonym">Wasp</name>
    <dbReference type="NCBI Taxonomy" id="30214"/>
    <lineage>
        <taxon>Eukaryota</taxon>
        <taxon>Metazoa</taxon>
        <taxon>Ecdysozoa</taxon>
        <taxon>Arthropoda</taxon>
        <taxon>Hexapoda</taxon>
        <taxon>Insecta</taxon>
        <taxon>Pterygota</taxon>
        <taxon>Neoptera</taxon>
        <taxon>Endopterygota</taxon>
        <taxon>Hymenoptera</taxon>
        <taxon>Apocrita</taxon>
        <taxon>Aculeata</taxon>
        <taxon>Vespoidea</taxon>
        <taxon>Vespidae</taxon>
        <taxon>Vespinae</taxon>
        <taxon>Vespula</taxon>
    </lineage>
</organism>
<reference evidence="2 3" key="1">
    <citation type="journal article" date="2024" name="Ann. Entomol. Soc. Am.">
        <title>Genomic analyses of the southern and eastern yellowjacket wasps (Hymenoptera: Vespidae) reveal evolutionary signatures of social life.</title>
        <authorList>
            <person name="Catto M.A."/>
            <person name="Caine P.B."/>
            <person name="Orr S.E."/>
            <person name="Hunt B.G."/>
            <person name="Goodisman M.A.D."/>
        </authorList>
    </citation>
    <scope>NUCLEOTIDE SEQUENCE [LARGE SCALE GENOMIC DNA]</scope>
    <source>
        <strain evidence="2">233</strain>
        <tissue evidence="2">Head and thorax</tissue>
    </source>
</reference>
<proteinExistence type="predicted"/>
<evidence type="ECO:0000259" key="1">
    <source>
        <dbReference type="Pfam" id="PF10213"/>
    </source>
</evidence>
<dbReference type="Proteomes" id="UP001607302">
    <property type="component" value="Unassembled WGS sequence"/>
</dbReference>
<name>A0ABD2A082_VESSQ</name>
<sequence>MSIIIRRYKKNIIFPLSKVFNSTSTSNRTDKETNTKEFRVLDLIPQRKKINKVKKQEFSIVNLRCDDMSPDQDWPSIWSGARSFNPSVVPLPLRQGYVKGRRVPPGKYGNAELLKIPNFLHLTPPAIKRHCEVLKQFCTSWPKELDTDEKCNQHFPLDIITSDYCYSSPTIREPLARIVSLKVNLNSLTLDSHAKDKLLRLVGNKYNPETNIITITADRCPTRKQNLEYIEYLLVALFHESWRTETWEAEKSEADMEYYDWDKSKSRQNFIALHSWPESSTDVDIETIPSAREYRIAVSELINQGENQYSLNKMLRVVILIVLELSCFIVNSKEESHISHLPKNVNNPNLRFSPVHDSPSCKNLVVCYLNEMFDTSYRKKSDMHSSSIQKEYGKKETNLQARSYYNGFGAPATATYYPTFDPISVLASLAFLAFLLQSFASLFDHSRSIVPTVINSRESPTQLKNVGITRRMLHALDDYENLNEGSIEDDRINTVPI</sequence>
<gene>
    <name evidence="2" type="ORF">V1478_016404</name>
</gene>
<accession>A0ABD2A082</accession>
<evidence type="ECO:0000313" key="3">
    <source>
        <dbReference type="Proteomes" id="UP001607302"/>
    </source>
</evidence>
<dbReference type="InterPro" id="IPR039848">
    <property type="entry name" value="Ribosomal_mS35_mt"/>
</dbReference>
<feature type="domain" description="Small ribosomal subunit protein mS35 mitochondrial conserved" evidence="1">
    <location>
        <begin position="173"/>
        <end position="243"/>
    </location>
</feature>
<dbReference type="PANTHER" id="PTHR13490">
    <property type="entry name" value="MITOCHONDRIAL 28S RIBOSOMAL PROTEIN S28"/>
    <property type="match status" value="1"/>
</dbReference>
<protein>
    <recommendedName>
        <fullName evidence="1">Small ribosomal subunit protein mS35 mitochondrial conserved domain-containing protein</fullName>
    </recommendedName>
</protein>
<evidence type="ECO:0000313" key="2">
    <source>
        <dbReference type="EMBL" id="KAL2713847.1"/>
    </source>
</evidence>
<dbReference type="PANTHER" id="PTHR13490:SF0">
    <property type="entry name" value="SMALL RIBOSOMAL SUBUNIT PROTEIN MS35"/>
    <property type="match status" value="1"/>
</dbReference>
<keyword evidence="3" id="KW-1185">Reference proteome</keyword>
<dbReference type="Pfam" id="PF10213">
    <property type="entry name" value="MRP-S28"/>
    <property type="match status" value="1"/>
</dbReference>
<comment type="caution">
    <text evidence="2">The sequence shown here is derived from an EMBL/GenBank/DDBJ whole genome shotgun (WGS) entry which is preliminary data.</text>
</comment>
<dbReference type="AlphaFoldDB" id="A0ABD2A082"/>
<dbReference type="EMBL" id="JAUDFV010000157">
    <property type="protein sequence ID" value="KAL2713847.1"/>
    <property type="molecule type" value="Genomic_DNA"/>
</dbReference>